<dbReference type="InterPro" id="IPR005859">
    <property type="entry name" value="CysK"/>
</dbReference>
<evidence type="ECO:0000256" key="10">
    <source>
        <dbReference type="PIRSR" id="PIRSR605856-50"/>
    </source>
</evidence>
<dbReference type="PANTHER" id="PTHR10314">
    <property type="entry name" value="CYSTATHIONINE BETA-SYNTHASE"/>
    <property type="match status" value="1"/>
</dbReference>
<evidence type="ECO:0000256" key="6">
    <source>
        <dbReference type="ARBA" id="ARBA00022679"/>
    </source>
</evidence>
<feature type="binding site" evidence="10">
    <location>
        <position position="280"/>
    </location>
    <ligand>
        <name>pyridoxal 5'-phosphate</name>
        <dbReference type="ChEBI" id="CHEBI:597326"/>
    </ligand>
</feature>
<gene>
    <name evidence="13" type="ORF">BHV28_01590</name>
</gene>
<evidence type="ECO:0000256" key="2">
    <source>
        <dbReference type="ARBA" id="ARBA00004962"/>
    </source>
</evidence>
<evidence type="ECO:0000256" key="8">
    <source>
        <dbReference type="ARBA" id="ARBA00023192"/>
    </source>
</evidence>
<dbReference type="EMBL" id="CP017315">
    <property type="protein sequence ID" value="AQS40884.1"/>
    <property type="molecule type" value="Genomic_DNA"/>
</dbReference>
<organism evidence="13 14">
    <name type="scientific">Candidatus Tokpelaia hoelldobleri</name>
    <dbReference type="NCBI Taxonomy" id="1902579"/>
    <lineage>
        <taxon>Bacteria</taxon>
        <taxon>Pseudomonadati</taxon>
        <taxon>Pseudomonadota</taxon>
        <taxon>Alphaproteobacteria</taxon>
        <taxon>Hyphomicrobiales</taxon>
        <taxon>Candidatus Tokpelaia</taxon>
    </lineage>
</organism>
<dbReference type="STRING" id="1902579.BHV28_01590"/>
<evidence type="ECO:0000256" key="3">
    <source>
        <dbReference type="ARBA" id="ARBA00007103"/>
    </source>
</evidence>
<dbReference type="InterPro" id="IPR001926">
    <property type="entry name" value="TrpB-like_PALP"/>
</dbReference>
<evidence type="ECO:0000259" key="12">
    <source>
        <dbReference type="Pfam" id="PF00291"/>
    </source>
</evidence>
<feature type="modified residue" description="N6-(pyridoxal phosphate)lysine" evidence="11">
    <location>
        <position position="57"/>
    </location>
</feature>
<keyword evidence="5" id="KW-0028">Amino-acid biosynthesis</keyword>
<comment type="catalytic activity">
    <reaction evidence="9">
        <text>O-acetyl-L-serine + hydrogen sulfide = L-cysteine + acetate</text>
        <dbReference type="Rhea" id="RHEA:14829"/>
        <dbReference type="ChEBI" id="CHEBI:29919"/>
        <dbReference type="ChEBI" id="CHEBI:30089"/>
        <dbReference type="ChEBI" id="CHEBI:35235"/>
        <dbReference type="ChEBI" id="CHEBI:58340"/>
        <dbReference type="EC" id="2.5.1.47"/>
    </reaction>
</comment>
<dbReference type="AlphaFoldDB" id="A0A1U9JSN8"/>
<dbReference type="FunFam" id="3.40.50.1100:FF:000067">
    <property type="entry name" value="Cysteine synthase"/>
    <property type="match status" value="1"/>
</dbReference>
<name>A0A1U9JSN8_9HYPH</name>
<proteinExistence type="inferred from homology"/>
<reference evidence="13 14" key="1">
    <citation type="journal article" date="2010" name="Science">
        <title>Genomic comparison of the ants Camponotus floridanus and Harpegnathos saltator.</title>
        <authorList>
            <person name="Bonasio R."/>
            <person name="Zhang G."/>
            <person name="Ye C."/>
            <person name="Mutti N.S."/>
            <person name="Fang X."/>
            <person name="Qin N."/>
            <person name="Donahue G."/>
            <person name="Yang P."/>
            <person name="Li Q."/>
            <person name="Li C."/>
            <person name="Zhang P."/>
            <person name="Huang Z."/>
            <person name="Berger S.L."/>
            <person name="Reinberg D."/>
            <person name="Wang J."/>
            <person name="Liebig J."/>
        </authorList>
    </citation>
    <scope>NUCLEOTIDE SEQUENCE [LARGE SCALE GENOMIC DNA]</scope>
    <source>
        <strain evidence="13 14">Hsal</strain>
    </source>
</reference>
<keyword evidence="7 10" id="KW-0663">Pyridoxal phosphate</keyword>
<feature type="binding site" evidence="10">
    <location>
        <begin position="192"/>
        <end position="196"/>
    </location>
    <ligand>
        <name>pyridoxal 5'-phosphate</name>
        <dbReference type="ChEBI" id="CHEBI:597326"/>
    </ligand>
</feature>
<comment type="cofactor">
    <cofactor evidence="1 10">
        <name>pyridoxal 5'-phosphate</name>
        <dbReference type="ChEBI" id="CHEBI:597326"/>
    </cofactor>
</comment>
<evidence type="ECO:0000313" key="14">
    <source>
        <dbReference type="Proteomes" id="UP000188912"/>
    </source>
</evidence>
<keyword evidence="8" id="KW-0198">Cysteine biosynthesis</keyword>
<protein>
    <recommendedName>
        <fullName evidence="4">cysteine synthase</fullName>
        <ecNumber evidence="4">2.5.1.47</ecNumber>
    </recommendedName>
</protein>
<evidence type="ECO:0000256" key="9">
    <source>
        <dbReference type="ARBA" id="ARBA00047931"/>
    </source>
</evidence>
<reference evidence="13 14" key="2">
    <citation type="journal article" date="2016" name="Sci. Rep.">
        <title>The genome of Rhizobiales bacteria in predatory ants reveals urease gene functions but no genes for nitrogen fixation.</title>
        <authorList>
            <person name="Neuvonen M.M."/>
            <person name="Tamarit D."/>
            <person name="Naslund K."/>
            <person name="Liebig J."/>
            <person name="Feldhaar H."/>
            <person name="Moran N.A."/>
            <person name="Guy L."/>
            <person name="Andersson S.G."/>
        </authorList>
    </citation>
    <scope>NUCLEOTIDE SEQUENCE [LARGE SCALE GENOMIC DNA]</scope>
    <source>
        <strain evidence="13 14">Hsal</strain>
    </source>
</reference>
<comment type="similarity">
    <text evidence="3">Belongs to the cysteine synthase/cystathionine beta-synthase family.</text>
</comment>
<evidence type="ECO:0000256" key="4">
    <source>
        <dbReference type="ARBA" id="ARBA00012681"/>
    </source>
</evidence>
<dbReference type="Pfam" id="PF00291">
    <property type="entry name" value="PALP"/>
    <property type="match status" value="1"/>
</dbReference>
<dbReference type="NCBIfam" id="TIGR01139">
    <property type="entry name" value="cysK"/>
    <property type="match status" value="1"/>
</dbReference>
<dbReference type="GO" id="GO:0004124">
    <property type="term" value="F:cysteine synthase activity"/>
    <property type="evidence" value="ECO:0007669"/>
    <property type="project" value="UniProtKB-EC"/>
</dbReference>
<accession>A0A1U9JSN8</accession>
<sequence length="323" mass="33913">MTKEDSKKAGRGRIYKSILETIGNTPLVRADKLAKENGVKASLLLKLEFFNPLASVKDRIGRQLVESLECKGIAVPGKTVFIEPTSGNTGIALAFVAAAKGYKLILTMPDTMSVERRKLLKLLGAELVLTEGALGMKGAIAKAEELAAENPDAIIPQQFENPANPEVHRRTTGEEIWNDTKGAVDILVAGVGTGGTISGAGKTLKKHKPAIKIIAVEPADSPVLSGGKAGPHKIQGIGAGFIPDTLDTRIYDEVIAISNDEAFETARAAARIEGIPVGISSGAALAAAIKAGKRPESAGKNIVVMIPSFAERYLSTALFDGLE</sequence>
<dbReference type="NCBIfam" id="TIGR01136">
    <property type="entry name" value="cysKM"/>
    <property type="match status" value="1"/>
</dbReference>
<dbReference type="CDD" id="cd01561">
    <property type="entry name" value="CBS_like"/>
    <property type="match status" value="1"/>
</dbReference>
<feature type="domain" description="Tryptophan synthase beta chain-like PALP" evidence="12">
    <location>
        <begin position="19"/>
        <end position="307"/>
    </location>
</feature>
<evidence type="ECO:0000256" key="11">
    <source>
        <dbReference type="PIRSR" id="PIRSR605856-51"/>
    </source>
</evidence>
<evidence type="ECO:0000313" key="13">
    <source>
        <dbReference type="EMBL" id="AQS40884.1"/>
    </source>
</evidence>
<dbReference type="Gene3D" id="3.40.50.1100">
    <property type="match status" value="2"/>
</dbReference>
<dbReference type="InterPro" id="IPR050214">
    <property type="entry name" value="Cys_Synth/Cystath_Beta-Synth"/>
</dbReference>
<keyword evidence="14" id="KW-1185">Reference proteome</keyword>
<comment type="pathway">
    <text evidence="2">Amino-acid biosynthesis; L-cysteine biosynthesis; L-cysteine from L-serine: step 2/2.</text>
</comment>
<dbReference type="InterPro" id="IPR005856">
    <property type="entry name" value="Cys_synth"/>
</dbReference>
<dbReference type="KEGG" id="thd:BHV28_01590"/>
<dbReference type="SUPFAM" id="SSF53686">
    <property type="entry name" value="Tryptophan synthase beta subunit-like PLP-dependent enzymes"/>
    <property type="match status" value="1"/>
</dbReference>
<dbReference type="Proteomes" id="UP000188912">
    <property type="component" value="Chromosome"/>
</dbReference>
<dbReference type="GO" id="GO:0005737">
    <property type="term" value="C:cytoplasm"/>
    <property type="evidence" value="ECO:0007669"/>
    <property type="project" value="UniProtKB-ARBA"/>
</dbReference>
<feature type="binding site" evidence="10">
    <location>
        <position position="88"/>
    </location>
    <ligand>
        <name>pyridoxal 5'-phosphate</name>
        <dbReference type="ChEBI" id="CHEBI:597326"/>
    </ligand>
</feature>
<evidence type="ECO:0000256" key="1">
    <source>
        <dbReference type="ARBA" id="ARBA00001933"/>
    </source>
</evidence>
<evidence type="ECO:0000256" key="5">
    <source>
        <dbReference type="ARBA" id="ARBA00022605"/>
    </source>
</evidence>
<dbReference type="GO" id="GO:0006535">
    <property type="term" value="P:cysteine biosynthetic process from serine"/>
    <property type="evidence" value="ECO:0007669"/>
    <property type="project" value="InterPro"/>
</dbReference>
<evidence type="ECO:0000256" key="7">
    <source>
        <dbReference type="ARBA" id="ARBA00022898"/>
    </source>
</evidence>
<dbReference type="InterPro" id="IPR036052">
    <property type="entry name" value="TrpB-like_PALP_sf"/>
</dbReference>
<dbReference type="EC" id="2.5.1.47" evidence="4"/>
<keyword evidence="6" id="KW-0808">Transferase</keyword>